<dbReference type="PANTHER" id="PTHR30537:SF26">
    <property type="entry name" value="GLYCINE CLEAVAGE SYSTEM TRANSCRIPTIONAL ACTIVATOR"/>
    <property type="match status" value="1"/>
</dbReference>
<sequence>MQVSLPALRAFDAAARLGSFKAAAAELSISPTAVSHHISNLEQRLCVTLFERAARRVALTEVGRELSVATCQGFQTIETAIENIVFNNKHIRVSTTSSFAGLVLIPSLHAFYRKHPDVQINITSGESIDTDSYSLPIRFGDKARQNEDDILSSERFNTFCSVQSVHQHERAEHLTIYTTEWKNIELPKVPLQAWLELNGLQNKPVTVKTFDQELFGIQQALLENALVFCSATLVKSYIKAGVLTELNTKAVDSALCYYIPERSKRRNRTNVNFVEWLGHIIRDS</sequence>
<dbReference type="STRING" id="634436.SAMN05216361_1686"/>
<organism evidence="3 4">
    <name type="scientific">Marisediminitalea aggregata</name>
    <dbReference type="NCBI Taxonomy" id="634436"/>
    <lineage>
        <taxon>Bacteria</taxon>
        <taxon>Pseudomonadati</taxon>
        <taxon>Pseudomonadota</taxon>
        <taxon>Gammaproteobacteria</taxon>
        <taxon>Alteromonadales</taxon>
        <taxon>Alteromonadaceae</taxon>
        <taxon>Marisediminitalea</taxon>
    </lineage>
</organism>
<gene>
    <name evidence="3" type="ORF">SAMN05216361_1686</name>
</gene>
<dbReference type="RefSeq" id="WP_073320668.1">
    <property type="nucleotide sequence ID" value="NZ_FQWD01000002.1"/>
</dbReference>
<keyword evidence="3" id="KW-0238">DNA-binding</keyword>
<dbReference type="SUPFAM" id="SSF53850">
    <property type="entry name" value="Periplasmic binding protein-like II"/>
    <property type="match status" value="1"/>
</dbReference>
<dbReference type="SUPFAM" id="SSF46785">
    <property type="entry name" value="Winged helix' DNA-binding domain"/>
    <property type="match status" value="1"/>
</dbReference>
<dbReference type="GO" id="GO:0043565">
    <property type="term" value="F:sequence-specific DNA binding"/>
    <property type="evidence" value="ECO:0007669"/>
    <property type="project" value="TreeGrafter"/>
</dbReference>
<evidence type="ECO:0000313" key="3">
    <source>
        <dbReference type="EMBL" id="SHG21025.1"/>
    </source>
</evidence>
<dbReference type="Gene3D" id="3.40.190.10">
    <property type="entry name" value="Periplasmic binding protein-like II"/>
    <property type="match status" value="2"/>
</dbReference>
<dbReference type="Gene3D" id="1.10.10.10">
    <property type="entry name" value="Winged helix-like DNA-binding domain superfamily/Winged helix DNA-binding domain"/>
    <property type="match status" value="1"/>
</dbReference>
<dbReference type="GO" id="GO:0003700">
    <property type="term" value="F:DNA-binding transcription factor activity"/>
    <property type="evidence" value="ECO:0007669"/>
    <property type="project" value="InterPro"/>
</dbReference>
<dbReference type="EMBL" id="FQWD01000002">
    <property type="protein sequence ID" value="SHG21025.1"/>
    <property type="molecule type" value="Genomic_DNA"/>
</dbReference>
<dbReference type="GO" id="GO:0006351">
    <property type="term" value="P:DNA-templated transcription"/>
    <property type="evidence" value="ECO:0007669"/>
    <property type="project" value="TreeGrafter"/>
</dbReference>
<dbReference type="Proteomes" id="UP000184520">
    <property type="component" value="Unassembled WGS sequence"/>
</dbReference>
<dbReference type="InterPro" id="IPR036388">
    <property type="entry name" value="WH-like_DNA-bd_sf"/>
</dbReference>
<dbReference type="InterPro" id="IPR036390">
    <property type="entry name" value="WH_DNA-bd_sf"/>
</dbReference>
<proteinExistence type="inferred from homology"/>
<dbReference type="PROSITE" id="PS50931">
    <property type="entry name" value="HTH_LYSR"/>
    <property type="match status" value="1"/>
</dbReference>
<keyword evidence="4" id="KW-1185">Reference proteome</keyword>
<evidence type="ECO:0000313" key="4">
    <source>
        <dbReference type="Proteomes" id="UP000184520"/>
    </source>
</evidence>
<evidence type="ECO:0000259" key="2">
    <source>
        <dbReference type="PROSITE" id="PS50931"/>
    </source>
</evidence>
<reference evidence="4" key="1">
    <citation type="submission" date="2016-11" db="EMBL/GenBank/DDBJ databases">
        <authorList>
            <person name="Varghese N."/>
            <person name="Submissions S."/>
        </authorList>
    </citation>
    <scope>NUCLEOTIDE SEQUENCE [LARGE SCALE GENOMIC DNA]</scope>
    <source>
        <strain evidence="4">CGMCC 1.8995</strain>
    </source>
</reference>
<accession>A0A1M5HYG7</accession>
<name>A0A1M5HYG7_9ALTE</name>
<dbReference type="AlphaFoldDB" id="A0A1M5HYG7"/>
<dbReference type="InterPro" id="IPR000847">
    <property type="entry name" value="LysR_HTH_N"/>
</dbReference>
<dbReference type="OrthoDB" id="5877876at2"/>
<protein>
    <submittedName>
        <fullName evidence="3">DNA-binding transcriptional regulator, LysR family</fullName>
    </submittedName>
</protein>
<dbReference type="PANTHER" id="PTHR30537">
    <property type="entry name" value="HTH-TYPE TRANSCRIPTIONAL REGULATOR"/>
    <property type="match status" value="1"/>
</dbReference>
<comment type="similarity">
    <text evidence="1">Belongs to the LysR transcriptional regulatory family.</text>
</comment>
<feature type="domain" description="HTH lysR-type" evidence="2">
    <location>
        <begin position="3"/>
        <end position="60"/>
    </location>
</feature>
<dbReference type="Pfam" id="PF00126">
    <property type="entry name" value="HTH_1"/>
    <property type="match status" value="1"/>
</dbReference>
<dbReference type="InterPro" id="IPR058163">
    <property type="entry name" value="LysR-type_TF_proteobact-type"/>
</dbReference>
<evidence type="ECO:0000256" key="1">
    <source>
        <dbReference type="ARBA" id="ARBA00009437"/>
    </source>
</evidence>